<feature type="compositionally biased region" description="Low complexity" evidence="8">
    <location>
        <begin position="1649"/>
        <end position="1661"/>
    </location>
</feature>
<evidence type="ECO:0000313" key="12">
    <source>
        <dbReference type="RefSeq" id="XP_027202473.1"/>
    </source>
</evidence>
<dbReference type="InterPro" id="IPR024079">
    <property type="entry name" value="MetalloPept_cat_dom_sf"/>
</dbReference>
<dbReference type="InterPro" id="IPR013111">
    <property type="entry name" value="EGF_extracell"/>
</dbReference>
<feature type="compositionally biased region" description="Polar residues" evidence="8">
    <location>
        <begin position="1255"/>
        <end position="1264"/>
    </location>
</feature>
<dbReference type="PROSITE" id="PS00022">
    <property type="entry name" value="EGF_1"/>
    <property type="match status" value="1"/>
</dbReference>
<dbReference type="Pfam" id="PF01421">
    <property type="entry name" value="Reprolysin"/>
    <property type="match status" value="2"/>
</dbReference>
<comment type="caution">
    <text evidence="7">Lacks conserved residue(s) required for the propagation of feature annotation.</text>
</comment>
<feature type="binding site" evidence="7">
    <location>
        <position position="446"/>
    </location>
    <ligand>
        <name>Zn(2+)</name>
        <dbReference type="ChEBI" id="CHEBI:29105"/>
        <note>catalytic</note>
    </ligand>
</feature>
<evidence type="ECO:0000256" key="8">
    <source>
        <dbReference type="SAM" id="MobiDB-lite"/>
    </source>
</evidence>
<feature type="compositionally biased region" description="Low complexity" evidence="8">
    <location>
        <begin position="1181"/>
        <end position="1206"/>
    </location>
</feature>
<feature type="region of interest" description="Disordered" evidence="8">
    <location>
        <begin position="1358"/>
        <end position="1395"/>
    </location>
</feature>
<dbReference type="InterPro" id="IPR018358">
    <property type="entry name" value="Disintegrin_CS"/>
</dbReference>
<feature type="region of interest" description="Disordered" evidence="8">
    <location>
        <begin position="1566"/>
        <end position="1729"/>
    </location>
</feature>
<dbReference type="InterPro" id="IPR001590">
    <property type="entry name" value="Peptidase_M12B"/>
</dbReference>
<dbReference type="InterPro" id="IPR034027">
    <property type="entry name" value="Reprolysin_adamalysin"/>
</dbReference>
<dbReference type="Gene3D" id="4.10.70.10">
    <property type="entry name" value="Disintegrin domain"/>
    <property type="match status" value="1"/>
</dbReference>
<evidence type="ECO:0000259" key="10">
    <source>
        <dbReference type="PROSITE" id="PS50215"/>
    </source>
</evidence>
<keyword evidence="3" id="KW-1133">Transmembrane helix</keyword>
<keyword evidence="5 6" id="KW-1015">Disulfide bond</keyword>
<feature type="compositionally biased region" description="Low complexity" evidence="8">
    <location>
        <begin position="1482"/>
        <end position="1495"/>
    </location>
</feature>
<dbReference type="InParanoid" id="A0A6P6YAJ8"/>
<dbReference type="InterPro" id="IPR002870">
    <property type="entry name" value="Peptidase_M12B_N"/>
</dbReference>
<keyword evidence="7" id="KW-0862">Zinc</keyword>
<feature type="compositionally biased region" description="Low complexity" evidence="8">
    <location>
        <begin position="1510"/>
        <end position="1519"/>
    </location>
</feature>
<feature type="domain" description="Peptidase M12B" evidence="10">
    <location>
        <begin position="301"/>
        <end position="541"/>
    </location>
</feature>
<dbReference type="GO" id="GO:0046872">
    <property type="term" value="F:metal ion binding"/>
    <property type="evidence" value="ECO:0007669"/>
    <property type="project" value="UniProtKB-KW"/>
</dbReference>
<evidence type="ECO:0000259" key="9">
    <source>
        <dbReference type="PROSITE" id="PS50214"/>
    </source>
</evidence>
<dbReference type="GO" id="GO:0006508">
    <property type="term" value="P:proteolysis"/>
    <property type="evidence" value="ECO:0007669"/>
    <property type="project" value="InterPro"/>
</dbReference>
<dbReference type="PROSITE" id="PS50215">
    <property type="entry name" value="ADAM_MEPRO"/>
    <property type="match status" value="1"/>
</dbReference>
<evidence type="ECO:0000256" key="7">
    <source>
        <dbReference type="PROSITE-ProRule" id="PRU00276"/>
    </source>
</evidence>
<feature type="compositionally biased region" description="Basic residues" evidence="8">
    <location>
        <begin position="1370"/>
        <end position="1388"/>
    </location>
</feature>
<feature type="compositionally biased region" description="Low complexity" evidence="8">
    <location>
        <begin position="1578"/>
        <end position="1605"/>
    </location>
</feature>
<evidence type="ECO:0000256" key="4">
    <source>
        <dbReference type="ARBA" id="ARBA00023136"/>
    </source>
</evidence>
<dbReference type="PANTHER" id="PTHR11905">
    <property type="entry name" value="ADAM A DISINTEGRIN AND METALLOPROTEASE DOMAIN"/>
    <property type="match status" value="1"/>
</dbReference>
<dbReference type="Pfam" id="PF08516">
    <property type="entry name" value="ADAM_CR"/>
    <property type="match status" value="1"/>
</dbReference>
<evidence type="ECO:0000256" key="2">
    <source>
        <dbReference type="ARBA" id="ARBA00022692"/>
    </source>
</evidence>
<dbReference type="Pfam" id="PF01562">
    <property type="entry name" value="Pep_M12B_propep"/>
    <property type="match status" value="1"/>
</dbReference>
<dbReference type="Gene3D" id="3.40.390.10">
    <property type="entry name" value="Collagenase (Catalytic Domain)"/>
    <property type="match status" value="1"/>
</dbReference>
<feature type="region of interest" description="Disordered" evidence="8">
    <location>
        <begin position="258"/>
        <end position="293"/>
    </location>
</feature>
<feature type="binding site" evidence="7">
    <location>
        <position position="440"/>
    </location>
    <ligand>
        <name>Zn(2+)</name>
        <dbReference type="ChEBI" id="CHEBI:29105"/>
        <note>catalytic</note>
    </ligand>
</feature>
<dbReference type="InterPro" id="IPR036436">
    <property type="entry name" value="Disintegrin_dom_sf"/>
</dbReference>
<keyword evidence="4" id="KW-0472">Membrane</keyword>
<feature type="binding site" evidence="7">
    <location>
        <position position="436"/>
    </location>
    <ligand>
        <name>Zn(2+)</name>
        <dbReference type="ChEBI" id="CHEBI:29105"/>
        <note>catalytic</note>
    </ligand>
</feature>
<dbReference type="Pfam" id="PF07974">
    <property type="entry name" value="EGF_2"/>
    <property type="match status" value="1"/>
</dbReference>
<feature type="compositionally biased region" description="Low complexity" evidence="8">
    <location>
        <begin position="1847"/>
        <end position="1857"/>
    </location>
</feature>
<feature type="disulfide bond" evidence="6">
    <location>
        <begin position="607"/>
        <end position="627"/>
    </location>
</feature>
<feature type="region of interest" description="Disordered" evidence="8">
    <location>
        <begin position="1837"/>
        <end position="1858"/>
    </location>
</feature>
<feature type="compositionally biased region" description="Low complexity" evidence="8">
    <location>
        <begin position="1216"/>
        <end position="1233"/>
    </location>
</feature>
<keyword evidence="11" id="KW-1185">Reference proteome</keyword>
<dbReference type="CDD" id="cd04269">
    <property type="entry name" value="ZnMc_adamalysin_II_like"/>
    <property type="match status" value="1"/>
</dbReference>
<dbReference type="PROSITE" id="PS01186">
    <property type="entry name" value="EGF_2"/>
    <property type="match status" value="1"/>
</dbReference>
<feature type="compositionally biased region" description="Basic residues" evidence="8">
    <location>
        <begin position="1668"/>
        <end position="1677"/>
    </location>
</feature>
<dbReference type="SUPFAM" id="SSF55486">
    <property type="entry name" value="Metalloproteases ('zincins'), catalytic domain"/>
    <property type="match status" value="1"/>
</dbReference>
<dbReference type="SMART" id="SM00608">
    <property type="entry name" value="ACR"/>
    <property type="match status" value="1"/>
</dbReference>
<evidence type="ECO:0000313" key="11">
    <source>
        <dbReference type="Proteomes" id="UP000515146"/>
    </source>
</evidence>
<feature type="domain" description="Disintegrin" evidence="9">
    <location>
        <begin position="547"/>
        <end position="635"/>
    </location>
</feature>
<dbReference type="PANTHER" id="PTHR11905:SF237">
    <property type="entry name" value="MIND-MELD, ISOFORM J"/>
    <property type="match status" value="1"/>
</dbReference>
<reference evidence="12" key="1">
    <citation type="submission" date="2025-08" db="UniProtKB">
        <authorList>
            <consortium name="RefSeq"/>
        </authorList>
    </citation>
    <scope>IDENTIFICATION</scope>
    <source>
        <strain evidence="12">Airmid</strain>
    </source>
</reference>
<organism evidence="11 12">
    <name type="scientific">Dermatophagoides pteronyssinus</name>
    <name type="common">European house dust mite</name>
    <dbReference type="NCBI Taxonomy" id="6956"/>
    <lineage>
        <taxon>Eukaryota</taxon>
        <taxon>Metazoa</taxon>
        <taxon>Ecdysozoa</taxon>
        <taxon>Arthropoda</taxon>
        <taxon>Chelicerata</taxon>
        <taxon>Arachnida</taxon>
        <taxon>Acari</taxon>
        <taxon>Acariformes</taxon>
        <taxon>Sarcoptiformes</taxon>
        <taxon>Astigmata</taxon>
        <taxon>Psoroptidia</taxon>
        <taxon>Analgoidea</taxon>
        <taxon>Pyroglyphidae</taxon>
        <taxon>Dermatophagoidinae</taxon>
        <taxon>Dermatophagoides</taxon>
    </lineage>
</organism>
<dbReference type="GO" id="GO:0005886">
    <property type="term" value="C:plasma membrane"/>
    <property type="evidence" value="ECO:0007669"/>
    <property type="project" value="UniProtKB-ARBA"/>
</dbReference>
<feature type="region of interest" description="Disordered" evidence="8">
    <location>
        <begin position="1932"/>
        <end position="1959"/>
    </location>
</feature>
<dbReference type="InterPro" id="IPR006586">
    <property type="entry name" value="ADAM_Cys-rich"/>
</dbReference>
<keyword evidence="2" id="KW-0812">Transmembrane</keyword>
<dbReference type="FunCoup" id="A0A6P6YAJ8">
    <property type="interactions" value="32"/>
</dbReference>
<dbReference type="PROSITE" id="PS00427">
    <property type="entry name" value="DISINTEGRIN_1"/>
    <property type="match status" value="1"/>
</dbReference>
<dbReference type="OMA" id="QEYENCY"/>
<keyword evidence="7" id="KW-0479">Metal-binding</keyword>
<dbReference type="OrthoDB" id="5951731at2759"/>
<feature type="compositionally biased region" description="Acidic residues" evidence="8">
    <location>
        <begin position="1685"/>
        <end position="1722"/>
    </location>
</feature>
<dbReference type="FunFam" id="4.10.70.10:FF:000001">
    <property type="entry name" value="Disintegrin and metalloproteinase domain-containing protein 22"/>
    <property type="match status" value="1"/>
</dbReference>
<dbReference type="RefSeq" id="XP_027202473.1">
    <property type="nucleotide sequence ID" value="XM_027346672.1"/>
</dbReference>
<dbReference type="GO" id="GO:0004222">
    <property type="term" value="F:metalloendopeptidase activity"/>
    <property type="evidence" value="ECO:0007669"/>
    <property type="project" value="InterPro"/>
</dbReference>
<proteinExistence type="predicted"/>
<feature type="region of interest" description="Disordered" evidence="8">
    <location>
        <begin position="1181"/>
        <end position="1265"/>
    </location>
</feature>
<dbReference type="InterPro" id="IPR000742">
    <property type="entry name" value="EGF"/>
</dbReference>
<feature type="region of interest" description="Disordered" evidence="8">
    <location>
        <begin position="1478"/>
        <end position="1519"/>
    </location>
</feature>
<evidence type="ECO:0000256" key="1">
    <source>
        <dbReference type="ARBA" id="ARBA00004479"/>
    </source>
</evidence>
<evidence type="ECO:0000256" key="5">
    <source>
        <dbReference type="ARBA" id="ARBA00023157"/>
    </source>
</evidence>
<dbReference type="KEGG" id="dpte:113796401"/>
<dbReference type="SUPFAM" id="SSF57552">
    <property type="entry name" value="Blood coagulation inhibitor (disintegrin)"/>
    <property type="match status" value="1"/>
</dbReference>
<comment type="subcellular location">
    <subcellularLocation>
        <location evidence="1">Membrane</location>
        <topology evidence="1">Single-pass type I membrane protein</topology>
    </subcellularLocation>
</comment>
<dbReference type="Proteomes" id="UP000515146">
    <property type="component" value="Unplaced"/>
</dbReference>
<accession>A0A6P6YAJ8</accession>
<gene>
    <name evidence="12" type="primary">LOC113796401</name>
</gene>
<protein>
    <submittedName>
        <fullName evidence="12">Uncharacterized protein LOC113796401 isoform X1</fullName>
    </submittedName>
</protein>
<dbReference type="PROSITE" id="PS50214">
    <property type="entry name" value="DISINTEGRIN_2"/>
    <property type="match status" value="1"/>
</dbReference>
<dbReference type="CTD" id="23531"/>
<evidence type="ECO:0000256" key="6">
    <source>
        <dbReference type="PROSITE-ProRule" id="PRU00068"/>
    </source>
</evidence>
<dbReference type="Pfam" id="PF00200">
    <property type="entry name" value="Disintegrin"/>
    <property type="match status" value="1"/>
</dbReference>
<dbReference type="SMART" id="SM00050">
    <property type="entry name" value="DISIN"/>
    <property type="match status" value="1"/>
</dbReference>
<evidence type="ECO:0000256" key="3">
    <source>
        <dbReference type="ARBA" id="ARBA00022989"/>
    </source>
</evidence>
<feature type="compositionally biased region" description="Gly residues" evidence="8">
    <location>
        <begin position="1496"/>
        <end position="1509"/>
    </location>
</feature>
<name>A0A6P6YAJ8_DERPT</name>
<sequence>MSSSSHYSEFDQYRGDLDHRQVAEVERLTRQYPENERLISSIPSRFYEVTFPVQIRKHEKMGISTRDLLANKTGQVDRHYQHTSFTIKAFNYKFRLDLELNLFLLAPNLVQKHLLPEGAQHISTQEYENCYYHGTIRDYPGALAAFSTCHGISGVIHLQNETFVIHPFFGGDLSHRHPHVIYRYFSPDSLRSTKHTCGNTRMHEWGFKQYRKRPIHSVAAAAAQRQLQQQHNNVDDINHMATKLFHELKSTTMITNIVSTPSSTNDQNNDDNDDDGKKFQRSHVNNNNKGNRKRDVRAVDKFIELAIVLDQGMFISRNNSRMDVINDALQIINCVDVYFRLINTRVSVVYVETWAHGNQIDVRDDVRQTLLNFMEYASRKLYKITMDAAHLLIGRPFRSGEVGMAVPDSICTAKAVGVSQDANIYEPHLTASTVTHMLGHNIGMGHDEETKDSLIVSGGAAASVGSGSNMVNLEHSLGLTGSTSSVSMGGTCKCNDWWGCIMAKNILNDDRMQPYHFSKCSLDDYNNALQIGHGICLFNKPNQLEDFRSCGNGIIEDEEECDCGSFQECSQKDPCCDPITCKLRVEAECSNGACCIDCKLKPMGHVCRMAVDECDLAERCDGHNGECPPDVYKKNGQTCNDGNGFCYNGECPILNRQCSILWGENSKASESICYKQFNAQGTIRGNCGVDTNGQHLKCTEENVMCGSLQCQFGNQVPLFKAKNQEYSRTMVYTGGIEFECKVASGSIRDDIINMGLIQDGTKCSDNKICINQTCTLLMDIIGETDGVSGGCPKNIIGEICSGHGQCSNLNTCTCDIGWMGIDCNHRLTDAELASIRLTDLDGLNSINNKNDLLIPPLLSTPVVGINSSSDEPNINFTTFMDNLFSQTSRNIKEYDSKNSSLSAAQSALILVSIVGGVFIFFALMAMCYRRRSLMPGKTERHMLKKQMQINAAAAAAHRDSSFNGLPSLPPHISCYDDNNNGSSGNLFSSLPGYHPSPDDLSGLTTGSHTNSMPRIIKFGSMPSYREDKMMEMKQQQKQSTLPSLPIGLTGMTIGQQQQQHSSSTPSSTQHHLYLKDNRKDSATSPVDPALMDQDDELLLIDERNIGGGSGGGSTATTHRFIELSPNNLPKLSCKDKQHQQQQQQQRWASILSQANLPFGDLPAAVAAAMVSSNDSLVNPMTGSVNVGVQSQSQQQQQQPQTTGLISLPPPPPPPSQSLQQQQSSTGTTTLLQQEQELRHSRHSLHRQSSTTTTTNDDSAGSESPLTEVERTLKNLNGYHEDILEALQTAQRQQQQHVRVTTTGSDSVTGTVISASNICGSGVGVGNSNNNNNDVCVGAGTGNISPGGLLRQSQLIGHHRSHHQQQQQHHSSLHHPHHHQHHRSSHGGGHHMDLKKTLFDSDYGSGLMKINEQFQKITPTGGAVDISNDLHGPHHTSSTSVSANVIPGSGTANVGAGSSSTIKIRNLAHLLQQLDELGGGGSAPASAPGGLSTTSGGNQGGGTGAGGGGTVATTDSSDLYSGIGGGGGSITSAGGNSLSRPSNQSSQLKFDLDYYMGTNLQGFVKQTARMIPPPPPPSSTTCRTRSTNYNPYTSTTAPTSSSYFATLPPMSPSTTTSTTTSTTAREDDMIDCIATGNDMSDSGGGCSNQHNGNSIGINRNNNSGGGGDRRHRRRRRMNRCNLMDGSSDDVDDDDNNDDDIDDEDDDDVDVCSDEDDDDYDYEENGSAFDSDLNADINSQFSGFNNLIMSMTNDTGGIIDNNNGVSGGGGGSFGVNFLFNNNQQQFQQLDGGSIGSNNGLNSLTRSASEEALPCSIRRSNRQSLPIQLPQRLSQQLLPQLHQQRRQHHQQQQQQQQEQQDYSIHMGAEQFSQMNPFPYPMTMTAAVNLIQQQQQQQQQTAPNNYCTLPRHWLEEMARQYHFQQLIQQTRAQQQQQQQQQSTMQSSVTATTTTTPTMTGQQQ</sequence>
<feature type="compositionally biased region" description="Low complexity" evidence="8">
    <location>
        <begin position="1612"/>
        <end position="1622"/>
    </location>
</feature>
<dbReference type="InterPro" id="IPR001762">
    <property type="entry name" value="Disintegrin_dom"/>
</dbReference>